<dbReference type="GeneID" id="93448828"/>
<evidence type="ECO:0000313" key="10">
    <source>
        <dbReference type="EMBL" id="TDA71164.1"/>
    </source>
</evidence>
<dbReference type="GO" id="GO:0003700">
    <property type="term" value="F:DNA-binding transcription factor activity"/>
    <property type="evidence" value="ECO:0007669"/>
    <property type="project" value="InterPro"/>
</dbReference>
<dbReference type="Proteomes" id="UP001181086">
    <property type="component" value="Unassembled WGS sequence"/>
</dbReference>
<dbReference type="EMBL" id="VVZA01000019">
    <property type="protein sequence ID" value="KAA5402804.1"/>
    <property type="molecule type" value="Genomic_DNA"/>
</dbReference>
<evidence type="ECO:0000259" key="4">
    <source>
        <dbReference type="PROSITE" id="PS01124"/>
    </source>
</evidence>
<evidence type="ECO:0000313" key="9">
    <source>
        <dbReference type="EMBL" id="QJR78369.1"/>
    </source>
</evidence>
<feature type="domain" description="HTH araC/xylS-type" evidence="4">
    <location>
        <begin position="207"/>
        <end position="305"/>
    </location>
</feature>
<dbReference type="Proteomes" id="UP000294527">
    <property type="component" value="Unassembled WGS sequence"/>
</dbReference>
<dbReference type="KEGG" id="bdo:EL88_22430"/>
<name>A0A076J0W4_9BACT</name>
<reference evidence="8" key="4">
    <citation type="submission" date="2023-10" db="EMBL/GenBank/DDBJ databases">
        <title>Genome of Potential pathogenic bacteria in Crohn's disease.</title>
        <authorList>
            <person name="Rodriguez-Palacios A."/>
        </authorList>
    </citation>
    <scope>NUCLEOTIDE SEQUENCE</scope>
    <source>
        <strain evidence="8">CavFT-hAR62</strain>
    </source>
</reference>
<dbReference type="EMBL" id="SLTU01000006">
    <property type="protein sequence ID" value="TDA71164.1"/>
    <property type="molecule type" value="Genomic_DNA"/>
</dbReference>
<dbReference type="AlphaFoldDB" id="A0A076J0W4"/>
<evidence type="ECO:0000313" key="12">
    <source>
        <dbReference type="Proteomes" id="UP000294527"/>
    </source>
</evidence>
<dbReference type="Proteomes" id="UP000500949">
    <property type="component" value="Chromosome"/>
</dbReference>
<dbReference type="SMART" id="SM00342">
    <property type="entry name" value="HTH_ARAC"/>
    <property type="match status" value="1"/>
</dbReference>
<dbReference type="Proteomes" id="UP000481700">
    <property type="component" value="Unassembled WGS sequence"/>
</dbReference>
<dbReference type="KEGG" id="bdh:GV66_03245"/>
<evidence type="ECO:0000313" key="17">
    <source>
        <dbReference type="Proteomes" id="UP000500949"/>
    </source>
</evidence>
<reference evidence="12 13" key="2">
    <citation type="journal article" date="2019" name="Nat. Microbiol.">
        <title>Genomic variation and strain-specific functional adaptation in the human gut microbiome during early life.</title>
        <authorList>
            <person name="Vatanen T."/>
            <person name="Plichta D.R."/>
            <person name="Somani J."/>
            <person name="Munch P.C."/>
            <person name="Arthur T.D."/>
            <person name="Hall A.B."/>
            <person name="Rudolf S."/>
            <person name="Oakeley E.J."/>
            <person name="Ke X."/>
            <person name="Young R.A."/>
            <person name="Haiser H.J."/>
            <person name="Kolde R."/>
            <person name="Yassour M."/>
            <person name="Luopajarvi K."/>
            <person name="Siljander H."/>
            <person name="Virtanen S.M."/>
            <person name="Ilonen J."/>
            <person name="Uibo R."/>
            <person name="Tillmann V."/>
            <person name="Mokurov S."/>
            <person name="Dorshakova N."/>
            <person name="Porter J.A."/>
            <person name="McHardy A.C."/>
            <person name="Lahdesmaki H."/>
            <person name="Vlamakis H."/>
            <person name="Huttenhower C."/>
            <person name="Knip M."/>
            <person name="Xavier R.J."/>
        </authorList>
    </citation>
    <scope>NUCLEOTIDE SEQUENCE [LARGE SCALE GENOMIC DNA]</scope>
    <source>
        <strain evidence="10 12">RJX1047</strain>
        <strain evidence="11 13">RJX1052</strain>
    </source>
</reference>
<dbReference type="Proteomes" id="UP000294834">
    <property type="component" value="Unassembled WGS sequence"/>
</dbReference>
<dbReference type="EMBL" id="VVYY01000019">
    <property type="protein sequence ID" value="KAA5394696.1"/>
    <property type="molecule type" value="Genomic_DNA"/>
</dbReference>
<dbReference type="PANTHER" id="PTHR43280:SF32">
    <property type="entry name" value="TRANSCRIPTIONAL REGULATORY PROTEIN"/>
    <property type="match status" value="1"/>
</dbReference>
<sequence>MQSYRVPIILLFHYSGKNFHYSWFFVIFAGNEREMTHTDFDGIIFADTLQEFNALRYAGRVIHILCSGGNMGFTFQDTRYNIAAGDYVILPNATLVSEFSDSEDFQGILMNLSDAFVSSIAIRSNYGIIGYLSLLQNPVMKLSSHDFQVCEQAMRCIRQRLKDKEHLFWEELMGSLLTAHILDLYDIHARSQNTMQVSERITVLLRNFIELLYNGEYIRNRDLDFYASRLCITPHYLSEICKKVSGKPATYWIDRFTLQEITRLLRQKELSLTTIAERMNFSSVSYFSRYVQKRMKTTPSEYRKDISVR</sequence>
<protein>
    <submittedName>
        <fullName evidence="10">AraC family transcriptional regulator</fullName>
    </submittedName>
    <submittedName>
        <fullName evidence="8">Helix-turn-helix domain-containing protein</fullName>
    </submittedName>
</protein>
<evidence type="ECO:0000313" key="6">
    <source>
        <dbReference type="EMBL" id="KAA5394696.1"/>
    </source>
</evidence>
<evidence type="ECO:0000313" key="7">
    <source>
        <dbReference type="EMBL" id="KAA5402804.1"/>
    </source>
</evidence>
<organism evidence="10 12">
    <name type="scientific">Phocaeicola dorei</name>
    <dbReference type="NCBI Taxonomy" id="357276"/>
    <lineage>
        <taxon>Bacteria</taxon>
        <taxon>Pseudomonadati</taxon>
        <taxon>Bacteroidota</taxon>
        <taxon>Bacteroidia</taxon>
        <taxon>Bacteroidales</taxon>
        <taxon>Bacteroidaceae</taxon>
        <taxon>Phocaeicola</taxon>
    </lineage>
</organism>
<reference evidence="14 15" key="1">
    <citation type="journal article" date="2019" name="Nat. Med.">
        <title>A library of human gut bacterial isolates paired with longitudinal multiomics data enables mechanistic microbiome research.</title>
        <authorList>
            <person name="Poyet M."/>
            <person name="Groussin M."/>
            <person name="Gibbons S.M."/>
            <person name="Avila-Pacheco J."/>
            <person name="Jiang X."/>
            <person name="Kearney S.M."/>
            <person name="Perrotta A.R."/>
            <person name="Berdy B."/>
            <person name="Zhao S."/>
            <person name="Lieberman T.D."/>
            <person name="Swanson P.K."/>
            <person name="Smith M."/>
            <person name="Roesemann S."/>
            <person name="Alexander J.E."/>
            <person name="Rich S.A."/>
            <person name="Livny J."/>
            <person name="Vlamakis H."/>
            <person name="Clish C."/>
            <person name="Bullock K."/>
            <person name="Deik A."/>
            <person name="Scott J."/>
            <person name="Pierce K.A."/>
            <person name="Xavier R.J."/>
            <person name="Alm E.J."/>
        </authorList>
    </citation>
    <scope>NUCLEOTIDE SEQUENCE [LARGE SCALE GENOMIC DNA]</scope>
    <source>
        <strain evidence="6 15">BIOML-A1</strain>
        <strain evidence="5 16">BIOML-A25</strain>
        <strain evidence="7 14">BIOML-A4</strain>
    </source>
</reference>
<dbReference type="InterPro" id="IPR018060">
    <property type="entry name" value="HTH_AraC"/>
</dbReference>
<reference evidence="9 17" key="3">
    <citation type="submission" date="2019-11" db="EMBL/GenBank/DDBJ databases">
        <title>Complete genome sequence of Bacteroides dorei DSM 17855.</title>
        <authorList>
            <person name="Russell J.T."/>
        </authorList>
    </citation>
    <scope>NUCLEOTIDE SEQUENCE [LARGE SCALE GENOMIC DNA]</scope>
    <source>
        <strain evidence="9 17">DSM 17855</strain>
    </source>
</reference>
<dbReference type="Proteomes" id="UP000441162">
    <property type="component" value="Unassembled WGS sequence"/>
</dbReference>
<proteinExistence type="predicted"/>
<evidence type="ECO:0000313" key="13">
    <source>
        <dbReference type="Proteomes" id="UP000294834"/>
    </source>
</evidence>
<evidence type="ECO:0000256" key="2">
    <source>
        <dbReference type="ARBA" id="ARBA00023125"/>
    </source>
</evidence>
<evidence type="ECO:0000313" key="11">
    <source>
        <dbReference type="EMBL" id="TDB04066.1"/>
    </source>
</evidence>
<dbReference type="EMBL" id="CP046176">
    <property type="protein sequence ID" value="QJR78369.1"/>
    <property type="molecule type" value="Genomic_DNA"/>
</dbReference>
<evidence type="ECO:0000313" key="16">
    <source>
        <dbReference type="Proteomes" id="UP000481700"/>
    </source>
</evidence>
<dbReference type="Gene3D" id="1.10.10.60">
    <property type="entry name" value="Homeodomain-like"/>
    <property type="match status" value="1"/>
</dbReference>
<dbReference type="EMBL" id="SLTX01000002">
    <property type="protein sequence ID" value="TDB04066.1"/>
    <property type="molecule type" value="Genomic_DNA"/>
</dbReference>
<evidence type="ECO:0000313" key="14">
    <source>
        <dbReference type="Proteomes" id="UP000441162"/>
    </source>
</evidence>
<keyword evidence="3" id="KW-0804">Transcription</keyword>
<evidence type="ECO:0000313" key="5">
    <source>
        <dbReference type="EMBL" id="KAA5316147.1"/>
    </source>
</evidence>
<dbReference type="PANTHER" id="PTHR43280">
    <property type="entry name" value="ARAC-FAMILY TRANSCRIPTIONAL REGULATOR"/>
    <property type="match status" value="1"/>
</dbReference>
<keyword evidence="1" id="KW-0805">Transcription regulation</keyword>
<evidence type="ECO:0000313" key="8">
    <source>
        <dbReference type="EMBL" id="MDU0269547.1"/>
    </source>
</evidence>
<gene>
    <name evidence="10" type="ORF">E1I98_24735</name>
    <name evidence="11" type="ORF">E1J06_23325</name>
    <name evidence="7" type="ORF">F2Y51_17585</name>
    <name evidence="6" type="ORF">F2Y58_18170</name>
    <name evidence="5" type="ORF">F2Z07_18025</name>
    <name evidence="9" type="ORF">GKD17_19355</name>
    <name evidence="8" type="ORF">RVH45_06460</name>
</gene>
<dbReference type="SUPFAM" id="SSF46689">
    <property type="entry name" value="Homeodomain-like"/>
    <property type="match status" value="1"/>
</dbReference>
<dbReference type="EMBL" id="JAWDEV010000004">
    <property type="protein sequence ID" value="MDU0269547.1"/>
    <property type="molecule type" value="Genomic_DNA"/>
</dbReference>
<evidence type="ECO:0000256" key="3">
    <source>
        <dbReference type="ARBA" id="ARBA00023163"/>
    </source>
</evidence>
<dbReference type="GO" id="GO:0043565">
    <property type="term" value="F:sequence-specific DNA binding"/>
    <property type="evidence" value="ECO:0007669"/>
    <property type="project" value="InterPro"/>
</dbReference>
<evidence type="ECO:0000256" key="1">
    <source>
        <dbReference type="ARBA" id="ARBA00023015"/>
    </source>
</evidence>
<dbReference type="EMBL" id="VVZV01000023">
    <property type="protein sequence ID" value="KAA5316147.1"/>
    <property type="molecule type" value="Genomic_DNA"/>
</dbReference>
<evidence type="ECO:0000313" key="15">
    <source>
        <dbReference type="Proteomes" id="UP000481616"/>
    </source>
</evidence>
<dbReference type="InterPro" id="IPR009057">
    <property type="entry name" value="Homeodomain-like_sf"/>
</dbReference>
<dbReference type="Pfam" id="PF12833">
    <property type="entry name" value="HTH_18"/>
    <property type="match status" value="1"/>
</dbReference>
<dbReference type="Proteomes" id="UP000481616">
    <property type="component" value="Unassembled WGS sequence"/>
</dbReference>
<keyword evidence="2" id="KW-0238">DNA-binding</keyword>
<dbReference type="eggNOG" id="COG2207">
    <property type="taxonomic scope" value="Bacteria"/>
</dbReference>
<dbReference type="RefSeq" id="WP_007832909.1">
    <property type="nucleotide sequence ID" value="NZ_BAABYF010000001.1"/>
</dbReference>
<accession>A0A076J0W4</accession>
<dbReference type="PROSITE" id="PS01124">
    <property type="entry name" value="HTH_ARAC_FAMILY_2"/>
    <property type="match status" value="1"/>
</dbReference>